<dbReference type="Ensembl" id="ENST00000599795.5">
    <property type="protein sequence ID" value="ENSP00000470689.1"/>
    <property type="gene ID" value="ENSG00000283663.1"/>
</dbReference>
<dbReference type="HOGENOM" id="CLU_1810551_0_0_1"/>
<feature type="signal peptide" evidence="2">
    <location>
        <begin position="1"/>
        <end position="24"/>
    </location>
</feature>
<accession>M0QZQ0</accession>
<feature type="chain" id="PRO_5004004129" evidence="2">
    <location>
        <begin position="25"/>
        <end position="153"/>
    </location>
</feature>
<evidence type="ECO:0000256" key="2">
    <source>
        <dbReference type="SAM" id="SignalP"/>
    </source>
</evidence>
<dbReference type="RNAct" id="M0QZQ0">
    <property type="molecule type" value="protein"/>
</dbReference>
<evidence type="ECO:0000313" key="4">
    <source>
        <dbReference type="Proteomes" id="UP000005640"/>
    </source>
</evidence>
<dbReference type="Bgee" id="ENSG00000283663">
    <property type="expression patterns" value="Expressed in primordial germ cell in gonad and 17 other cell types or tissues"/>
</dbReference>
<protein>
    <submittedName>
        <fullName evidence="3">Uncharacterized protein</fullName>
    </submittedName>
</protein>
<evidence type="ECO:0000256" key="1">
    <source>
        <dbReference type="SAM" id="MobiDB-lite"/>
    </source>
</evidence>
<dbReference type="BioMuta" id="ENSG00000283663"/>
<dbReference type="PANTHER" id="PTHR37404">
    <property type="entry name" value="HCG1796489"/>
    <property type="match status" value="1"/>
</dbReference>
<dbReference type="EMBL" id="AC008687">
    <property type="status" value="NOT_ANNOTATED_CDS"/>
    <property type="molecule type" value="Genomic_DNA"/>
</dbReference>
<dbReference type="VEuPathDB" id="HostDB:ENSG00000283663"/>
<reference evidence="3" key="4">
    <citation type="submission" date="2025-08" db="UniProtKB">
        <authorList>
            <consortium name="Ensembl"/>
        </authorList>
    </citation>
    <scope>IDENTIFICATION</scope>
</reference>
<reference evidence="3 4" key="3">
    <citation type="journal article" date="2004" name="Nature">
        <title>Finishing the euchromatic sequence of the human genome.</title>
        <authorList>
            <consortium name="International Human Genome Sequencing Consortium"/>
        </authorList>
    </citation>
    <scope>NUCLEOTIDE SEQUENCE [LARGE SCALE GENOMIC DNA]</scope>
</reference>
<dbReference type="MassIVE" id="M0QZQ0"/>
<dbReference type="AlphaFoldDB" id="M0QZQ0"/>
<dbReference type="GeneCards" id="ENSG00000283663"/>
<evidence type="ECO:0000313" key="3">
    <source>
        <dbReference type="Ensembl" id="ENSP00000470689.1"/>
    </source>
</evidence>
<name>M0QZQ0_HUMAN</name>
<reference evidence="3 4" key="1">
    <citation type="journal article" date="2001" name="Nature">
        <title>Initial sequencing and analysis of the human genome.</title>
        <authorList>
            <consortium name="International Human Genome Sequencing Consortium"/>
            <person name="Lander E.S."/>
            <person name="Linton L.M."/>
            <person name="Birren B."/>
            <person name="Nusbaum C."/>
            <person name="Zody M.C."/>
            <person name="Baldwin J."/>
            <person name="Devon K."/>
            <person name="Dewar K."/>
            <person name="Doyle M."/>
            <person name="FitzHugh W."/>
            <person name="Funke R."/>
            <person name="Gage D."/>
            <person name="Harris K."/>
            <person name="Heaford A."/>
            <person name="Howland J."/>
            <person name="Kann L."/>
            <person name="Lehoczky J."/>
            <person name="LeVine R."/>
            <person name="McEwan P."/>
            <person name="McKernan K."/>
            <person name="Meldrim J."/>
            <person name="Mesirov J.P."/>
            <person name="Miranda C."/>
            <person name="Morris W."/>
            <person name="Naylor J."/>
            <person name="Raymond C."/>
            <person name="Rosetti M."/>
            <person name="Santos R."/>
            <person name="Sheridan A."/>
            <person name="Sougnez C."/>
            <person name="Stange-Thomann N."/>
            <person name="Stojanovic N."/>
            <person name="Subramanian A."/>
            <person name="Wyman D."/>
            <person name="Rogers J."/>
            <person name="Sulston J."/>
            <person name="Ainscough R."/>
            <person name="Beck S."/>
            <person name="Bentley D."/>
            <person name="Burton J."/>
            <person name="Clee C."/>
            <person name="Carter N."/>
            <person name="Coulson A."/>
            <person name="Deadman R."/>
            <person name="Deloukas P."/>
            <person name="Dunham A."/>
            <person name="Dunham I."/>
            <person name="Durbin R."/>
            <person name="French L."/>
            <person name="Grafham D."/>
            <person name="Gregory S."/>
            <person name="Hubbard T."/>
            <person name="Humphray S."/>
            <person name="Hunt A."/>
            <person name="Jones M."/>
            <person name="Lloyd C."/>
            <person name="McMurray A."/>
            <person name="Matthews L."/>
            <person name="Mercer S."/>
            <person name="Milne S."/>
            <person name="Mullikin J.C."/>
            <person name="Mungall A."/>
            <person name="Plumb R."/>
            <person name="Ross M."/>
            <person name="Shownkeen R."/>
            <person name="Sims S."/>
            <person name="Waterston R.H."/>
            <person name="Wilson R.K."/>
            <person name="Hillier L.W."/>
            <person name="McPherson J.D."/>
            <person name="Marra M.A."/>
            <person name="Mardis E.R."/>
            <person name="Fulton L.A."/>
            <person name="Chinwalla A.T."/>
            <person name="Pepin K.H."/>
            <person name="Gish W.R."/>
            <person name="Chissoe S.L."/>
            <person name="Wendl M.C."/>
            <person name="Delehaunty K.D."/>
            <person name="Miner T.L."/>
            <person name="Delehaunty A."/>
            <person name="Kramer J.B."/>
            <person name="Cook L.L."/>
            <person name="Fulton R.S."/>
            <person name="Johnson D.L."/>
            <person name="Minx P.J."/>
            <person name="Clifton S.W."/>
            <person name="Hawkins T."/>
            <person name="Branscomb E."/>
            <person name="Predki P."/>
            <person name="Richardson P."/>
            <person name="Wenning S."/>
            <person name="Slezak T."/>
            <person name="Doggett N."/>
            <person name="Cheng J.F."/>
            <person name="Olsen A."/>
            <person name="Lucas S."/>
            <person name="Elkin C."/>
            <person name="Uberbacher E."/>
            <person name="Frazier M."/>
            <person name="Gibbs R.A."/>
            <person name="Muzny D.M."/>
            <person name="Scherer S.E."/>
            <person name="Bouck J.B."/>
            <person name="Sodergren E.J."/>
            <person name="Worley K.C."/>
            <person name="Rives C.M."/>
            <person name="Gorrell J.H."/>
            <person name="Metzker M.L."/>
            <person name="Naylor S.L."/>
            <person name="Kucherlapati R.S."/>
            <person name="Nelson D.L."/>
            <person name="Weinstock G.M."/>
            <person name="Sakaki Y."/>
            <person name="Fujiyama A."/>
            <person name="Hattori M."/>
            <person name="Yada T."/>
            <person name="Toyoda A."/>
            <person name="Itoh T."/>
            <person name="Kawagoe C."/>
            <person name="Watanabe H."/>
            <person name="Totoki Y."/>
            <person name="Taylor T."/>
            <person name="Weissenbach J."/>
            <person name="Heilig R."/>
            <person name="Saurin W."/>
            <person name="Artiguenave F."/>
            <person name="Brottier P."/>
            <person name="Bruls T."/>
            <person name="Pelletier E."/>
            <person name="Robert C."/>
            <person name="Wincker P."/>
            <person name="Smith D.R."/>
            <person name="Doucette-Stamm L."/>
            <person name="Rubenfield M."/>
            <person name="Weinstock K."/>
            <person name="Lee H.M."/>
            <person name="Dubois J."/>
            <person name="Rosenthal A."/>
            <person name="Platzer M."/>
            <person name="Nyakatura G."/>
            <person name="Taudien S."/>
            <person name="Rump A."/>
            <person name="Yang H."/>
            <person name="Yu J."/>
            <person name="Wang J."/>
            <person name="Huang G."/>
            <person name="Gu J."/>
            <person name="Hood L."/>
            <person name="Rowen L."/>
            <person name="Madan A."/>
            <person name="Qin S."/>
            <person name="Davis R.W."/>
            <person name="Federspiel N.A."/>
            <person name="Abola A.P."/>
            <person name="Proctor M.J."/>
            <person name="Myers R.M."/>
            <person name="Schmutz J."/>
            <person name="Dickson M."/>
            <person name="Grimwood J."/>
            <person name="Cox D.R."/>
            <person name="Olson M.V."/>
            <person name="Kaul R."/>
            <person name="Raymond C."/>
            <person name="Shimizu N."/>
            <person name="Kawasaki K."/>
            <person name="Minoshima S."/>
            <person name="Evans G.A."/>
            <person name="Athanasiou M."/>
            <person name="Schultz R."/>
            <person name="Roe B.A."/>
            <person name="Chen F."/>
            <person name="Pan H."/>
            <person name="Ramser J."/>
            <person name="Lehrach H."/>
            <person name="Reinhardt R."/>
            <person name="McCombie W.R."/>
            <person name="de la Bastide M."/>
            <person name="Dedhia N."/>
            <person name="Blocker H."/>
            <person name="Hornischer K."/>
            <person name="Nordsiek G."/>
            <person name="Agarwala R."/>
            <person name="Aravind L."/>
            <person name="Bailey J.A."/>
            <person name="Bateman A."/>
            <person name="Batzoglou S."/>
            <person name="Birney E."/>
            <person name="Bork P."/>
            <person name="Brown D.G."/>
            <person name="Burge C.B."/>
            <person name="Cerutti L."/>
            <person name="Chen H.C."/>
            <person name="Church D."/>
            <person name="Clamp M."/>
            <person name="Copley R.R."/>
            <person name="Doerks T."/>
            <person name="Eddy S.R."/>
            <person name="Eichler E.E."/>
            <person name="Furey T.S."/>
            <person name="Galagan J."/>
            <person name="Gilbert J.G."/>
            <person name="Harmon C."/>
            <person name="Hayashizaki Y."/>
            <person name="Haussler D."/>
            <person name="Hermjakob H."/>
            <person name="Hokamp K."/>
            <person name="Jang W."/>
            <person name="Johnson L.S."/>
            <person name="Jones T.A."/>
            <person name="Kasif S."/>
            <person name="Kaspryzk A."/>
            <person name="Kennedy S."/>
            <person name="Kent W.J."/>
            <person name="Kitts P."/>
            <person name="Koonin E.V."/>
            <person name="Korf I."/>
            <person name="Kulp D."/>
            <person name="Lancet D."/>
            <person name="Lowe T.M."/>
            <person name="McLysaght A."/>
            <person name="Mikkelsen T."/>
            <person name="Moran J.V."/>
            <person name="Mulder N."/>
            <person name="Pollara V.J."/>
            <person name="Ponting C.P."/>
            <person name="Schuler G."/>
            <person name="Schultz J."/>
            <person name="Slater G."/>
            <person name="Smit A.F."/>
            <person name="Stupka E."/>
            <person name="Szustakowski J."/>
            <person name="Thierry-Mieg D."/>
            <person name="Thierry-Mieg J."/>
            <person name="Wagner L."/>
            <person name="Wallis J."/>
            <person name="Wheeler R."/>
            <person name="Williams A."/>
            <person name="Wolf Y.I."/>
            <person name="Wolfe K.H."/>
            <person name="Yang S.P."/>
            <person name="Yeh R.F."/>
            <person name="Collins F."/>
            <person name="Guyer M.S."/>
            <person name="Peterson J."/>
            <person name="Felsenfeld A."/>
            <person name="Wetterstrand K.A."/>
            <person name="Patrinos A."/>
            <person name="Morgan M.J."/>
            <person name="de Jong P."/>
            <person name="Catanese J.J."/>
            <person name="Osoegawa K."/>
            <person name="Shizuya H."/>
            <person name="Choi S."/>
            <person name="Chen Y.J."/>
        </authorList>
    </citation>
    <scope>NUCLEOTIDE SEQUENCE [LARGE SCALE GENOMIC DNA]</scope>
</reference>
<dbReference type="UCSC" id="uc061ayw.1">
    <property type="organism name" value="human"/>
</dbReference>
<keyword evidence="2" id="KW-0732">Signal</keyword>
<dbReference type="PANTHER" id="PTHR37404:SF1">
    <property type="entry name" value="HCG1796489"/>
    <property type="match status" value="1"/>
</dbReference>
<reference evidence="3 4" key="2">
    <citation type="journal article" date="2004" name="Nature">
        <title>The DNA sequence and biology of human chromosome 19.</title>
        <authorList>
            <person name="Grimwood J."/>
            <person name="Gordon L.A."/>
            <person name="Olsen A."/>
            <person name="Terry A."/>
            <person name="Schmutz J."/>
            <person name="Lamerdin J."/>
            <person name="Hellsten U."/>
            <person name="Goodstein D."/>
            <person name="Couronne O."/>
            <person name="Tran-Gyamfi M."/>
            <person name="Aerts A."/>
            <person name="Altherr M."/>
            <person name="Ashworth L."/>
            <person name="Bajorek E."/>
            <person name="Black S."/>
            <person name="Branscomb E."/>
            <person name="Caenepeel S."/>
            <person name="Carrano A."/>
            <person name="Caoile C."/>
            <person name="Chan Y.M."/>
            <person name="Christensen M."/>
            <person name="Cleland C.A."/>
            <person name="Copeland A."/>
            <person name="Dalin E."/>
            <person name="Dehal P."/>
            <person name="Denys M."/>
            <person name="Detter J.C."/>
            <person name="Escobar J."/>
            <person name="Flowers D."/>
            <person name="Fotopulos D."/>
            <person name="Garcia C."/>
            <person name="Georgescu A.M."/>
            <person name="Glavina T."/>
            <person name="Gomez M."/>
            <person name="Gonzales E."/>
            <person name="Groza M."/>
            <person name="Hammon N."/>
            <person name="Hawkins T."/>
            <person name="Haydu L."/>
            <person name="Ho I."/>
            <person name="Huang W."/>
            <person name="Israni S."/>
            <person name="Jett J."/>
            <person name="Kadner K."/>
            <person name="Kimball H."/>
            <person name="Kobayashi A."/>
            <person name="Larionov V."/>
            <person name="Leem S.H."/>
            <person name="Lopez F."/>
            <person name="Lou Y."/>
            <person name="Lowry S."/>
            <person name="Malfatti S."/>
            <person name="Martinez D."/>
            <person name="McCready P."/>
            <person name="Medina C."/>
            <person name="Morgan J."/>
            <person name="Nelson K."/>
            <person name="Nolan M."/>
            <person name="Ovcharenko I."/>
            <person name="Pitluck S."/>
            <person name="Pollard M."/>
            <person name="Popkie A.P."/>
            <person name="Predki P."/>
            <person name="Quan G."/>
            <person name="Ramirez L."/>
            <person name="Rash S."/>
            <person name="Retterer J."/>
            <person name="Rodriguez A."/>
            <person name="Rogers S."/>
            <person name="Salamov A."/>
            <person name="Salazar A."/>
            <person name="She X."/>
            <person name="Smith D."/>
            <person name="Slezak T."/>
            <person name="Solovyev V."/>
            <person name="Thayer N."/>
            <person name="Tice H."/>
            <person name="Tsai M."/>
            <person name="Ustaszewska A."/>
            <person name="Vo N."/>
            <person name="Wagner M."/>
            <person name="Wheeler J."/>
            <person name="Wu K."/>
            <person name="Xie G."/>
            <person name="Yang J."/>
            <person name="Dubchak I."/>
            <person name="Furey T.S."/>
            <person name="DeJong P."/>
            <person name="Dickson M."/>
            <person name="Gordon D."/>
            <person name="Eichler E.E."/>
            <person name="Pennacchio L.A."/>
            <person name="Richardson P."/>
            <person name="Stubbs L."/>
            <person name="Rokhsar D.S."/>
            <person name="Myers R.M."/>
            <person name="Rubin E.M."/>
            <person name="Lucas S.M."/>
        </authorList>
    </citation>
    <scope>NUCLEOTIDE SEQUENCE [LARGE SCALE GENOMIC DNA]</scope>
</reference>
<keyword evidence="4" id="KW-1185">Reference proteome</keyword>
<organism evidence="3 4">
    <name type="scientific">Homo sapiens</name>
    <name type="common">Human</name>
    <dbReference type="NCBI Taxonomy" id="9606"/>
    <lineage>
        <taxon>Eukaryota</taxon>
        <taxon>Metazoa</taxon>
        <taxon>Chordata</taxon>
        <taxon>Craniata</taxon>
        <taxon>Vertebrata</taxon>
        <taxon>Euteleostomi</taxon>
        <taxon>Mammalia</taxon>
        <taxon>Eutheria</taxon>
        <taxon>Euarchontoglires</taxon>
        <taxon>Primates</taxon>
        <taxon>Haplorrhini</taxon>
        <taxon>Catarrhini</taxon>
        <taxon>Hominidae</taxon>
        <taxon>Homo</taxon>
    </lineage>
</organism>
<sequence>MLPLPSCSLPILLLFLLPSVPIESQPPPSTLPPFLAPEWDLLSPRVVLSRGAPAGPPLLFLLEAGAFRESAGAPANRSRRGSTVADPLPPTAKQDSRIWAFDEVLSRWETTSGSAYVPKTHGGPCAQPRAPEPADPTRTVGIKDSGEKLRHRS</sequence>
<dbReference type="Proteomes" id="UP000005640">
    <property type="component" value="Chromosome 19"/>
</dbReference>
<feature type="region of interest" description="Disordered" evidence="1">
    <location>
        <begin position="112"/>
        <end position="153"/>
    </location>
</feature>
<dbReference type="InterPro" id="IPR053347">
    <property type="entry name" value="Axonemal_MT_stabilizer"/>
</dbReference>
<proteinExistence type="predicted"/>
<reference evidence="3" key="5">
    <citation type="submission" date="2025-09" db="UniProtKB">
        <authorList>
            <consortium name="Ensembl"/>
        </authorList>
    </citation>
    <scope>IDENTIFICATION</scope>
</reference>
<feature type="region of interest" description="Disordered" evidence="1">
    <location>
        <begin position="71"/>
        <end position="92"/>
    </location>
</feature>
<feature type="compositionally biased region" description="Basic and acidic residues" evidence="1">
    <location>
        <begin position="144"/>
        <end position="153"/>
    </location>
</feature>
<dbReference type="SMR" id="M0QZQ0"/>